<dbReference type="KEGG" id="enn:FRE64_03015"/>
<keyword evidence="1" id="KW-0812">Transmembrane</keyword>
<gene>
    <name evidence="2" type="ORF">FRE64_03015</name>
</gene>
<evidence type="ECO:0000313" key="3">
    <source>
        <dbReference type="Proteomes" id="UP000318453"/>
    </source>
</evidence>
<evidence type="ECO:0000256" key="1">
    <source>
        <dbReference type="SAM" id="Phobius"/>
    </source>
</evidence>
<keyword evidence="1" id="KW-1133">Transmembrane helix</keyword>
<accession>A0A5B8NJ55</accession>
<reference evidence="2" key="1">
    <citation type="submission" date="2019-08" db="EMBL/GenBank/DDBJ databases">
        <title>Carotenoids and Carotenoid Binding Proteins in the Halophilic Cyanobacterium Euhalothece sp. ZM00.</title>
        <authorList>
            <person name="Cho S.M."/>
            <person name="Song J.Y."/>
            <person name="Park Y.-I."/>
        </authorList>
    </citation>
    <scope>NUCLEOTIDE SEQUENCE [LARGE SCALE GENOMIC DNA]</scope>
    <source>
        <strain evidence="2">Z-M001</strain>
    </source>
</reference>
<dbReference type="AlphaFoldDB" id="A0A5B8NJ55"/>
<evidence type="ECO:0000313" key="2">
    <source>
        <dbReference type="EMBL" id="QDZ38998.1"/>
    </source>
</evidence>
<protein>
    <submittedName>
        <fullName evidence="2">Uncharacterized protein</fullName>
    </submittedName>
</protein>
<dbReference type="Proteomes" id="UP000318453">
    <property type="component" value="Chromosome"/>
</dbReference>
<proteinExistence type="predicted"/>
<name>A0A5B8NJ55_9CHRO</name>
<dbReference type="EMBL" id="CP042326">
    <property type="protein sequence ID" value="QDZ38998.1"/>
    <property type="molecule type" value="Genomic_DNA"/>
</dbReference>
<keyword evidence="3" id="KW-1185">Reference proteome</keyword>
<keyword evidence="1" id="KW-0472">Membrane</keyword>
<organism evidence="2 3">
    <name type="scientific">Euhalothece natronophila Z-M001</name>
    <dbReference type="NCBI Taxonomy" id="522448"/>
    <lineage>
        <taxon>Bacteria</taxon>
        <taxon>Bacillati</taxon>
        <taxon>Cyanobacteriota</taxon>
        <taxon>Cyanophyceae</taxon>
        <taxon>Oscillatoriophycideae</taxon>
        <taxon>Chroococcales</taxon>
        <taxon>Halothecacae</taxon>
        <taxon>Halothece cluster</taxon>
        <taxon>Euhalothece</taxon>
    </lineage>
</organism>
<feature type="transmembrane region" description="Helical" evidence="1">
    <location>
        <begin position="22"/>
        <end position="42"/>
    </location>
</feature>
<sequence length="68" mass="7501">MIKPLRFIAPNGNLEHYFYDTLTYFTGGCGAIAFSLLIIIVGKTVSSATENYSIARSMLHSIAIRNNC</sequence>